<sequence>MKKKRWNYDVIKRIIDITISGLALIILIPLFLVVAILIKVESPGKVIFSQDRVGKDGEIFRMYKFRSMVANAEELKRKLILENEATGPMFKIKNDPRITKIGRFLRRTSIDELPQLFNVLKGDMSLVGPRPSLPEEVEKFDPWMLRRLDVKPGLTCYWQVMGRNSISFEEWMKLDVKYVNERTLWIDIRLIFKTFFVLFGDTNAY</sequence>
<feature type="transmembrane region" description="Helical" evidence="7">
    <location>
        <begin position="21"/>
        <end position="40"/>
    </location>
</feature>
<protein>
    <submittedName>
        <fullName evidence="9">Undecaprenyl-phosphate galactose phosphotransferase</fullName>
    </submittedName>
</protein>
<evidence type="ECO:0000313" key="9">
    <source>
        <dbReference type="EMBL" id="CUO25385.1"/>
    </source>
</evidence>
<name>A0A174DMQ9_9CLOT</name>
<organism evidence="9 10">
    <name type="scientific">Clostridium disporicum</name>
    <dbReference type="NCBI Taxonomy" id="84024"/>
    <lineage>
        <taxon>Bacteria</taxon>
        <taxon>Bacillati</taxon>
        <taxon>Bacillota</taxon>
        <taxon>Clostridia</taxon>
        <taxon>Eubacteriales</taxon>
        <taxon>Clostridiaceae</taxon>
        <taxon>Clostridium</taxon>
    </lineage>
</organism>
<accession>A0A174DMQ9</accession>
<dbReference type="GO" id="GO:0016020">
    <property type="term" value="C:membrane"/>
    <property type="evidence" value="ECO:0007669"/>
    <property type="project" value="UniProtKB-SubCell"/>
</dbReference>
<dbReference type="RefSeq" id="WP_084758978.1">
    <property type="nucleotide sequence ID" value="NZ_CABIXQ010000007.1"/>
</dbReference>
<keyword evidence="4 7" id="KW-0812">Transmembrane</keyword>
<evidence type="ECO:0000256" key="2">
    <source>
        <dbReference type="ARBA" id="ARBA00006464"/>
    </source>
</evidence>
<keyword evidence="3 9" id="KW-0808">Transferase</keyword>
<reference evidence="9 10" key="1">
    <citation type="submission" date="2015-09" db="EMBL/GenBank/DDBJ databases">
        <authorList>
            <consortium name="Pathogen Informatics"/>
        </authorList>
    </citation>
    <scope>NUCLEOTIDE SEQUENCE [LARGE SCALE GENOMIC DNA]</scope>
    <source>
        <strain evidence="9 10">2789STDY5834856</strain>
    </source>
</reference>
<dbReference type="NCBIfam" id="TIGR03025">
    <property type="entry name" value="EPS_sugtrans"/>
    <property type="match status" value="1"/>
</dbReference>
<gene>
    <name evidence="9" type="primary">wcaJ_1</name>
    <name evidence="9" type="ORF">ERS852471_01212</name>
</gene>
<dbReference type="PANTHER" id="PTHR30576:SF10">
    <property type="entry name" value="SLL5057 PROTEIN"/>
    <property type="match status" value="1"/>
</dbReference>
<proteinExistence type="inferred from homology"/>
<comment type="subcellular location">
    <subcellularLocation>
        <location evidence="1">Membrane</location>
        <topology evidence="1">Multi-pass membrane protein</topology>
    </subcellularLocation>
</comment>
<dbReference type="PANTHER" id="PTHR30576">
    <property type="entry name" value="COLANIC BIOSYNTHESIS UDP-GLUCOSE LIPID CARRIER TRANSFERASE"/>
    <property type="match status" value="1"/>
</dbReference>
<dbReference type="EMBL" id="CYZX01000007">
    <property type="protein sequence ID" value="CUO25385.1"/>
    <property type="molecule type" value="Genomic_DNA"/>
</dbReference>
<dbReference type="AlphaFoldDB" id="A0A174DMQ9"/>
<evidence type="ECO:0000256" key="5">
    <source>
        <dbReference type="ARBA" id="ARBA00022989"/>
    </source>
</evidence>
<dbReference type="InterPro" id="IPR003362">
    <property type="entry name" value="Bact_transf"/>
</dbReference>
<evidence type="ECO:0000259" key="8">
    <source>
        <dbReference type="Pfam" id="PF02397"/>
    </source>
</evidence>
<comment type="similarity">
    <text evidence="2">Belongs to the bacterial sugar transferase family.</text>
</comment>
<dbReference type="GO" id="GO:0016780">
    <property type="term" value="F:phosphotransferase activity, for other substituted phosphate groups"/>
    <property type="evidence" value="ECO:0007669"/>
    <property type="project" value="TreeGrafter"/>
</dbReference>
<evidence type="ECO:0000256" key="1">
    <source>
        <dbReference type="ARBA" id="ARBA00004141"/>
    </source>
</evidence>
<keyword evidence="5 7" id="KW-1133">Transmembrane helix</keyword>
<dbReference type="OrthoDB" id="9808602at2"/>
<dbReference type="Proteomes" id="UP000095594">
    <property type="component" value="Unassembled WGS sequence"/>
</dbReference>
<evidence type="ECO:0000256" key="6">
    <source>
        <dbReference type="ARBA" id="ARBA00023136"/>
    </source>
</evidence>
<evidence type="ECO:0000256" key="7">
    <source>
        <dbReference type="SAM" id="Phobius"/>
    </source>
</evidence>
<evidence type="ECO:0000256" key="3">
    <source>
        <dbReference type="ARBA" id="ARBA00022679"/>
    </source>
</evidence>
<evidence type="ECO:0000256" key="4">
    <source>
        <dbReference type="ARBA" id="ARBA00022692"/>
    </source>
</evidence>
<evidence type="ECO:0000313" key="10">
    <source>
        <dbReference type="Proteomes" id="UP000095594"/>
    </source>
</evidence>
<feature type="domain" description="Bacterial sugar transferase" evidence="8">
    <location>
        <begin position="12"/>
        <end position="199"/>
    </location>
</feature>
<dbReference type="InterPro" id="IPR017475">
    <property type="entry name" value="EPS_sugar_tfrase"/>
</dbReference>
<dbReference type="Pfam" id="PF02397">
    <property type="entry name" value="Bac_transf"/>
    <property type="match status" value="1"/>
</dbReference>
<keyword evidence="6 7" id="KW-0472">Membrane</keyword>